<reference evidence="1" key="1">
    <citation type="submission" date="2019-08" db="EMBL/GenBank/DDBJ databases">
        <authorList>
            <person name="Kucharzyk K."/>
            <person name="Murdoch R.W."/>
            <person name="Higgins S."/>
            <person name="Loffler F."/>
        </authorList>
    </citation>
    <scope>NUCLEOTIDE SEQUENCE</scope>
</reference>
<organism evidence="1">
    <name type="scientific">bioreactor metagenome</name>
    <dbReference type="NCBI Taxonomy" id="1076179"/>
    <lineage>
        <taxon>unclassified sequences</taxon>
        <taxon>metagenomes</taxon>
        <taxon>ecological metagenomes</taxon>
    </lineage>
</organism>
<protein>
    <submittedName>
        <fullName evidence="1">Uncharacterized protein</fullName>
    </submittedName>
</protein>
<evidence type="ECO:0000313" key="1">
    <source>
        <dbReference type="EMBL" id="MPN28055.1"/>
    </source>
</evidence>
<gene>
    <name evidence="1" type="ORF">SDC9_175494</name>
</gene>
<dbReference type="EMBL" id="VSSQ01078179">
    <property type="protein sequence ID" value="MPN28055.1"/>
    <property type="molecule type" value="Genomic_DNA"/>
</dbReference>
<comment type="caution">
    <text evidence="1">The sequence shown here is derived from an EMBL/GenBank/DDBJ whole genome shotgun (WGS) entry which is preliminary data.</text>
</comment>
<name>A0A645GMU4_9ZZZZ</name>
<accession>A0A645GMU4</accession>
<proteinExistence type="predicted"/>
<sequence length="121" mass="13700">MLEDQGNKLLYLALPAHTGKKNTWSAFFHTNRYCINVQGALRHQELLGKGDSFRRHIIDIADQFRYFFMTAALMAKKGPDTVGPFKILGSHAIAGFLQRHHRHIAKTGGKILQQSRSRRGA</sequence>
<dbReference type="AlphaFoldDB" id="A0A645GMU4"/>